<organism evidence="2 3">
    <name type="scientific">Lojkania enalia</name>
    <dbReference type="NCBI Taxonomy" id="147567"/>
    <lineage>
        <taxon>Eukaryota</taxon>
        <taxon>Fungi</taxon>
        <taxon>Dikarya</taxon>
        <taxon>Ascomycota</taxon>
        <taxon>Pezizomycotina</taxon>
        <taxon>Dothideomycetes</taxon>
        <taxon>Pleosporomycetidae</taxon>
        <taxon>Pleosporales</taxon>
        <taxon>Pleosporales incertae sedis</taxon>
        <taxon>Lojkania</taxon>
    </lineage>
</organism>
<dbReference type="EMBL" id="ML986579">
    <property type="protein sequence ID" value="KAF2270440.1"/>
    <property type="molecule type" value="Genomic_DNA"/>
</dbReference>
<protein>
    <submittedName>
        <fullName evidence="2">Uncharacterized protein</fullName>
    </submittedName>
</protein>
<feature type="region of interest" description="Disordered" evidence="1">
    <location>
        <begin position="113"/>
        <end position="133"/>
    </location>
</feature>
<evidence type="ECO:0000313" key="3">
    <source>
        <dbReference type="Proteomes" id="UP000800093"/>
    </source>
</evidence>
<gene>
    <name evidence="2" type="ORF">CC78DRAFT_573726</name>
</gene>
<keyword evidence="3" id="KW-1185">Reference proteome</keyword>
<dbReference type="Proteomes" id="UP000800093">
    <property type="component" value="Unassembled WGS sequence"/>
</dbReference>
<feature type="compositionally biased region" description="Polar residues" evidence="1">
    <location>
        <begin position="113"/>
        <end position="123"/>
    </location>
</feature>
<comment type="caution">
    <text evidence="2">The sequence shown here is derived from an EMBL/GenBank/DDBJ whole genome shotgun (WGS) entry which is preliminary data.</text>
</comment>
<sequence length="208" mass="22053">MVADVDRLGIVSRGGRNLAPAVEAGGLTATTTRRKPAKAHFASTPAKQPPLLSTTSLSTEIRPILLFTSLDARPPSSATTPSPPASSSVEHRNVCSIGCLWLTSNICFPPRSSMSLSRPQNRSGGPGTLQVPEHRNKYTDATCSVLMRGLTVAVRCGRCYVQCLSLLHAVSSSSRISISVPARDRSIPALGAELHAQLRMLLDPDGES</sequence>
<proteinExistence type="predicted"/>
<feature type="region of interest" description="Disordered" evidence="1">
    <location>
        <begin position="25"/>
        <end position="54"/>
    </location>
</feature>
<reference evidence="3" key="1">
    <citation type="journal article" date="2020" name="Stud. Mycol.">
        <title>101 Dothideomycetes genomes: A test case for predicting lifestyles and emergence of pathogens.</title>
        <authorList>
            <person name="Haridas S."/>
            <person name="Albert R."/>
            <person name="Binder M."/>
            <person name="Bloem J."/>
            <person name="LaButti K."/>
            <person name="Salamov A."/>
            <person name="Andreopoulos B."/>
            <person name="Baker S."/>
            <person name="Barry K."/>
            <person name="Bills G."/>
            <person name="Bluhm B."/>
            <person name="Cannon C."/>
            <person name="Castanera R."/>
            <person name="Culley D."/>
            <person name="Daum C."/>
            <person name="Ezra D."/>
            <person name="Gonzalez J."/>
            <person name="Henrissat B."/>
            <person name="Kuo A."/>
            <person name="Liang C."/>
            <person name="Lipzen A."/>
            <person name="Lutzoni F."/>
            <person name="Magnuson J."/>
            <person name="Mondo S."/>
            <person name="Nolan M."/>
            <person name="Ohm R."/>
            <person name="Pangilinan J."/>
            <person name="Park H.-J."/>
            <person name="Ramirez L."/>
            <person name="Alfaro M."/>
            <person name="Sun H."/>
            <person name="Tritt A."/>
            <person name="Yoshinaga Y."/>
            <person name="Zwiers L.-H."/>
            <person name="Turgeon B."/>
            <person name="Goodwin S."/>
            <person name="Spatafora J."/>
            <person name="Crous P."/>
            <person name="Grigoriev I."/>
        </authorList>
    </citation>
    <scope>NUCLEOTIDE SEQUENCE [LARGE SCALE GENOMIC DNA]</scope>
    <source>
        <strain evidence="3">CBS 304.66</strain>
    </source>
</reference>
<accession>A0A9P4NC71</accession>
<evidence type="ECO:0000256" key="1">
    <source>
        <dbReference type="SAM" id="MobiDB-lite"/>
    </source>
</evidence>
<evidence type="ECO:0000313" key="2">
    <source>
        <dbReference type="EMBL" id="KAF2270440.1"/>
    </source>
</evidence>
<name>A0A9P4NC71_9PLEO</name>
<dbReference type="AlphaFoldDB" id="A0A9P4NC71"/>